<accession>A0A1M5YE78</accession>
<dbReference type="GO" id="GO:0005829">
    <property type="term" value="C:cytosol"/>
    <property type="evidence" value="ECO:0007669"/>
    <property type="project" value="TreeGrafter"/>
</dbReference>
<dbReference type="PANTHER" id="PTHR47396:SF1">
    <property type="entry name" value="ATP-DEPENDENT HELICASE IRC3-RELATED"/>
    <property type="match status" value="1"/>
</dbReference>
<feature type="coiled-coil region" evidence="1">
    <location>
        <begin position="154"/>
        <end position="195"/>
    </location>
</feature>
<dbReference type="GO" id="GO:0009035">
    <property type="term" value="F:type I site-specific deoxyribonuclease activity"/>
    <property type="evidence" value="ECO:0007669"/>
    <property type="project" value="UniProtKB-EC"/>
</dbReference>
<evidence type="ECO:0000256" key="1">
    <source>
        <dbReference type="SAM" id="Coils"/>
    </source>
</evidence>
<dbReference type="GO" id="GO:0009307">
    <property type="term" value="P:DNA restriction-modification system"/>
    <property type="evidence" value="ECO:0007669"/>
    <property type="project" value="UniProtKB-KW"/>
</dbReference>
<keyword evidence="1" id="KW-0175">Coiled coil</keyword>
<dbReference type="AlphaFoldDB" id="A0A1M5YE78"/>
<evidence type="ECO:0000313" key="5">
    <source>
        <dbReference type="Proteomes" id="UP000189796"/>
    </source>
</evidence>
<evidence type="ECO:0000313" key="4">
    <source>
        <dbReference type="EMBL" id="SHI10337.1"/>
    </source>
</evidence>
<dbReference type="GO" id="GO:0005524">
    <property type="term" value="F:ATP binding"/>
    <property type="evidence" value="ECO:0007669"/>
    <property type="project" value="UniProtKB-KW"/>
</dbReference>
<dbReference type="SMART" id="SM00487">
    <property type="entry name" value="DEXDc"/>
    <property type="match status" value="1"/>
</dbReference>
<dbReference type="Gene3D" id="3.90.1570.30">
    <property type="match status" value="1"/>
</dbReference>
<dbReference type="PANTHER" id="PTHR47396">
    <property type="entry name" value="TYPE I RESTRICTION ENZYME ECOKI R PROTEIN"/>
    <property type="match status" value="1"/>
</dbReference>
<protein>
    <submittedName>
        <fullName evidence="4">Type I restriction enzyme, R subunit</fullName>
    </submittedName>
</protein>
<dbReference type="REBASE" id="167230">
    <property type="entry name" value="Ber138ORF8214P"/>
</dbReference>
<sequence length="1140" mass="128160">MSNFAFLALEFPAVHEAAVEAERQAAVSPTAAAFFAGKAVEVAVKWAFRTDPGLKLPYQDNISALLHEPSFRHAAGEAVFAKARYINTLRNRAVHEEKTISPGDATGAVKELFHVCFWLARTYARKAKPADGLAFDASALSRRDEVLKKAFVQLKAQQAELDAKNGELTKLLTDKQSLDEELSTLRAAVAAARKASEAKPDTHNYNEAETRDRYIDLLLREAGWALDKPDDLEFRVEGMPNNEGIGFVDYVLWGADGKPLGLVEAKRTRKDARVGQQQAKLYADCLEARFGQRPVIFYSNGYEHWIWDDTRYPPREIGGFYKRDELELVVQRRTGRKKLGSEAINRKIVERPYQHRAIRNVARSFEQDGERKALLVMATGSGKTRTVIALVDLLMRAGWVKRVLFLADRVALVNQAAGAFKAHLLDAAPVNLVTERTSDGRTFLSTYPTMMNLIDGKQEGKAKFGPGHFDLIVIDEAHRSVYQRFRAIFEYFDSFLVGLTATPKDEIDKNTYSLFDLEDGVPTDAYSLDEAVADGWLVPPKAISVPLKIVRSGLRYVDLSEEEKDQWDMLEWGEDEIPDGIEAAEVNKRLFNEDTVDRVIAHLMQNGIKVEGGDRLGKTIIFAKNQDHALFIEKRFNAAYPALAGHFARVITHKTGAYAQTLIDDFSKKTKAPHIAISVDMLDTGIDVPEVVNLVFFKQVRSKTKFWQMIGRGTRLCEDLFGPGQHKEFFRVFDYCQNLEFFGANPELKEASAAKSLSERLFAARIDLVRALDEKQSKSSEFSELDQKPYQPTGDQAPPPTEQEIRAEALNTLQGTVAGLNLENFIVRQHRRTVEKYQKPQAWLPIDDEKRKELVDEIAPLPSEEGLGTEEAKRFDLLMFSLELALLKGSKRFDTLRKQLLEIASALEDQTGIPAIAHQAVLIEEIQTDQWWEGVTVPLLELVRLRLRDLVQHIEKSRKAVVYSNFIDEIGDGIEHLLPQVGEADFARFKQKARHFLRAHEDHIVLHKLRQGRPLTPTDLTELEKMLLDAGVGEAGDIERARQTSHGFGRFVRSLVGLERAAVRDAFGEFLAAGIATAAQIEFVNMVIEHLTDQGVMDPALLYEPPFTDIAPTGPDQLFDEERVTRLFTKIQAINDSAVA</sequence>
<dbReference type="SUPFAM" id="SSF52540">
    <property type="entry name" value="P-loop containing nucleoside triphosphate hydrolases"/>
    <property type="match status" value="2"/>
</dbReference>
<name>A0A1M5YE78_9BRAD</name>
<dbReference type="Pfam" id="PF04851">
    <property type="entry name" value="ResIII"/>
    <property type="match status" value="1"/>
</dbReference>
<dbReference type="OrthoDB" id="5194627at2"/>
<feature type="region of interest" description="Disordered" evidence="2">
    <location>
        <begin position="778"/>
        <end position="801"/>
    </location>
</feature>
<dbReference type="RefSeq" id="WP_079606271.1">
    <property type="nucleotide sequence ID" value="NZ_LT670817.1"/>
</dbReference>
<dbReference type="CDD" id="cd18799">
    <property type="entry name" value="SF2_C_EcoAI-like"/>
    <property type="match status" value="1"/>
</dbReference>
<dbReference type="InterPro" id="IPR006935">
    <property type="entry name" value="Helicase/UvrB_N"/>
</dbReference>
<gene>
    <name evidence="4" type="ORF">SAMN05443248_8216</name>
</gene>
<dbReference type="InterPro" id="IPR013670">
    <property type="entry name" value="EcoEI_R_C_dom"/>
</dbReference>
<dbReference type="InterPro" id="IPR027417">
    <property type="entry name" value="P-loop_NTPase"/>
</dbReference>
<organism evidence="4 5">
    <name type="scientific">Bradyrhizobium erythrophlei</name>
    <dbReference type="NCBI Taxonomy" id="1437360"/>
    <lineage>
        <taxon>Bacteria</taxon>
        <taxon>Pseudomonadati</taxon>
        <taxon>Pseudomonadota</taxon>
        <taxon>Alphaproteobacteria</taxon>
        <taxon>Hyphomicrobiales</taxon>
        <taxon>Nitrobacteraceae</taxon>
        <taxon>Bradyrhizobium</taxon>
    </lineage>
</organism>
<evidence type="ECO:0000259" key="3">
    <source>
        <dbReference type="PROSITE" id="PS51192"/>
    </source>
</evidence>
<dbReference type="InterPro" id="IPR001650">
    <property type="entry name" value="Helicase_C-like"/>
</dbReference>
<dbReference type="Pfam" id="PF08463">
    <property type="entry name" value="EcoEI_R_C"/>
    <property type="match status" value="1"/>
</dbReference>
<evidence type="ECO:0000256" key="2">
    <source>
        <dbReference type="SAM" id="MobiDB-lite"/>
    </source>
</evidence>
<proteinExistence type="predicted"/>
<dbReference type="Gene3D" id="3.40.50.300">
    <property type="entry name" value="P-loop containing nucleotide triphosphate hydrolases"/>
    <property type="match status" value="2"/>
</dbReference>
<dbReference type="GO" id="GO:0003677">
    <property type="term" value="F:DNA binding"/>
    <property type="evidence" value="ECO:0007669"/>
    <property type="project" value="UniProtKB-KW"/>
</dbReference>
<dbReference type="CDD" id="cd18032">
    <property type="entry name" value="DEXHc_RE_I_III_res"/>
    <property type="match status" value="1"/>
</dbReference>
<dbReference type="PROSITE" id="PS51192">
    <property type="entry name" value="HELICASE_ATP_BIND_1"/>
    <property type="match status" value="1"/>
</dbReference>
<dbReference type="InterPro" id="IPR050742">
    <property type="entry name" value="Helicase_Restrict-Modif_Enz"/>
</dbReference>
<feature type="domain" description="Helicase ATP-binding" evidence="3">
    <location>
        <begin position="364"/>
        <end position="521"/>
    </location>
</feature>
<reference evidence="4 5" key="1">
    <citation type="submission" date="2016-11" db="EMBL/GenBank/DDBJ databases">
        <authorList>
            <person name="Jaros S."/>
            <person name="Januszkiewicz K."/>
            <person name="Wedrychowicz H."/>
        </authorList>
    </citation>
    <scope>NUCLEOTIDE SEQUENCE [LARGE SCALE GENOMIC DNA]</scope>
    <source>
        <strain evidence="4 5">GAS138</strain>
    </source>
</reference>
<dbReference type="InterPro" id="IPR014001">
    <property type="entry name" value="Helicase_ATP-bd"/>
</dbReference>
<dbReference type="Proteomes" id="UP000189796">
    <property type="component" value="Chromosome I"/>
</dbReference>
<dbReference type="EMBL" id="LT670817">
    <property type="protein sequence ID" value="SHI10337.1"/>
    <property type="molecule type" value="Genomic_DNA"/>
</dbReference>
<dbReference type="Pfam" id="PF00271">
    <property type="entry name" value="Helicase_C"/>
    <property type="match status" value="1"/>
</dbReference>